<dbReference type="EMBL" id="JAIWYP010000007">
    <property type="protein sequence ID" value="KAH3798234.1"/>
    <property type="molecule type" value="Genomic_DNA"/>
</dbReference>
<evidence type="ECO:0000313" key="4">
    <source>
        <dbReference type="Proteomes" id="UP000828390"/>
    </source>
</evidence>
<evidence type="ECO:0008006" key="5">
    <source>
        <dbReference type="Google" id="ProtNLM"/>
    </source>
</evidence>
<dbReference type="Proteomes" id="UP000828390">
    <property type="component" value="Unassembled WGS sequence"/>
</dbReference>
<dbReference type="AlphaFoldDB" id="A0A9D4FFT8"/>
<feature type="transmembrane region" description="Helical" evidence="1">
    <location>
        <begin position="63"/>
        <end position="94"/>
    </location>
</feature>
<comment type="caution">
    <text evidence="2">The sequence shown here is derived from an EMBL/GenBank/DDBJ whole genome shotgun (WGS) entry which is preliminary data.</text>
</comment>
<evidence type="ECO:0000313" key="3">
    <source>
        <dbReference type="EMBL" id="KAH3798259.1"/>
    </source>
</evidence>
<keyword evidence="1" id="KW-0472">Membrane</keyword>
<evidence type="ECO:0000256" key="1">
    <source>
        <dbReference type="SAM" id="Phobius"/>
    </source>
</evidence>
<proteinExistence type="predicted"/>
<keyword evidence="1" id="KW-0812">Transmembrane</keyword>
<keyword evidence="1" id="KW-1133">Transmembrane helix</keyword>
<accession>A0A9D4FFT8</accession>
<gene>
    <name evidence="2" type="ORF">DPMN_151829</name>
    <name evidence="3" type="ORF">DPMN_151856</name>
</gene>
<dbReference type="EMBL" id="JAIWYP010000007">
    <property type="protein sequence ID" value="KAH3798259.1"/>
    <property type="molecule type" value="Genomic_DNA"/>
</dbReference>
<evidence type="ECO:0000313" key="2">
    <source>
        <dbReference type="EMBL" id="KAH3798234.1"/>
    </source>
</evidence>
<sequence length="112" mass="13370">MPSSLSENRKTEEFRDVYRKNKPTDKSVIQRLCTWDKRRVTNMVRTMFPFFWIMRKYQWKTDFLADFVAGLTVGILQFPQGLIIFTLSFVFVLLKPCYILSSHAPVKIHKYI</sequence>
<name>A0A9D4FFT8_DREPO</name>
<reference evidence="2" key="2">
    <citation type="submission" date="2020-11" db="EMBL/GenBank/DDBJ databases">
        <authorList>
            <person name="McCartney M.A."/>
            <person name="Auch B."/>
            <person name="Kono T."/>
            <person name="Mallez S."/>
            <person name="Becker A."/>
            <person name="Gohl D.M."/>
            <person name="Silverstein K.A.T."/>
            <person name="Koren S."/>
            <person name="Bechman K.B."/>
            <person name="Herman A."/>
            <person name="Abrahante J.E."/>
            <person name="Garbe J."/>
        </authorList>
    </citation>
    <scope>NUCLEOTIDE SEQUENCE</scope>
    <source>
        <strain evidence="2">Duluth1</strain>
        <tissue evidence="2">Whole animal</tissue>
    </source>
</reference>
<keyword evidence="4" id="KW-1185">Reference proteome</keyword>
<protein>
    <recommendedName>
        <fullName evidence="5">SLC26A/SulP transporter domain-containing protein</fullName>
    </recommendedName>
</protein>
<organism evidence="2 4">
    <name type="scientific">Dreissena polymorpha</name>
    <name type="common">Zebra mussel</name>
    <name type="synonym">Mytilus polymorpha</name>
    <dbReference type="NCBI Taxonomy" id="45954"/>
    <lineage>
        <taxon>Eukaryota</taxon>
        <taxon>Metazoa</taxon>
        <taxon>Spiralia</taxon>
        <taxon>Lophotrochozoa</taxon>
        <taxon>Mollusca</taxon>
        <taxon>Bivalvia</taxon>
        <taxon>Autobranchia</taxon>
        <taxon>Heteroconchia</taxon>
        <taxon>Euheterodonta</taxon>
        <taxon>Imparidentia</taxon>
        <taxon>Neoheterodontei</taxon>
        <taxon>Myida</taxon>
        <taxon>Dreissenoidea</taxon>
        <taxon>Dreissenidae</taxon>
        <taxon>Dreissena</taxon>
    </lineage>
</organism>
<reference evidence="2" key="1">
    <citation type="journal article" date="2019" name="bioRxiv">
        <title>The Genome of the Zebra Mussel, Dreissena polymorpha: A Resource for Invasive Species Research.</title>
        <authorList>
            <person name="McCartney M.A."/>
            <person name="Auch B."/>
            <person name="Kono T."/>
            <person name="Mallez S."/>
            <person name="Zhang Y."/>
            <person name="Obille A."/>
            <person name="Becker A."/>
            <person name="Abrahante J.E."/>
            <person name="Garbe J."/>
            <person name="Badalamenti J.P."/>
            <person name="Herman A."/>
            <person name="Mangelson H."/>
            <person name="Liachko I."/>
            <person name="Sullivan S."/>
            <person name="Sone E.D."/>
            <person name="Koren S."/>
            <person name="Silverstein K.A.T."/>
            <person name="Beckman K.B."/>
            <person name="Gohl D.M."/>
        </authorList>
    </citation>
    <scope>NUCLEOTIDE SEQUENCE</scope>
    <source>
        <strain evidence="2">Duluth1</strain>
        <tissue evidence="2">Whole animal</tissue>
    </source>
</reference>